<dbReference type="EMBL" id="PJQL01005074">
    <property type="protein sequence ID" value="RCH78550.1"/>
    <property type="molecule type" value="Genomic_DNA"/>
</dbReference>
<sequence>TKKSYSVRTYAVLVSIPSKVNTSPRGSSLYQSFDPLNTASQADLSIHRRGITDHSVFYRTSHQLKRLKAPFSIALSERFLFDVRFGITTHDDVQGTAIEVKLILSTAAEIIFISSDCLTADANTQIDKIMLA</sequence>
<name>A0A367ILJ7_RHIAZ</name>
<gene>
    <name evidence="1" type="ORF">CU097_001244</name>
</gene>
<organism evidence="1 2">
    <name type="scientific">Rhizopus azygosporus</name>
    <name type="common">Rhizopus microsporus var. azygosporus</name>
    <dbReference type="NCBI Taxonomy" id="86630"/>
    <lineage>
        <taxon>Eukaryota</taxon>
        <taxon>Fungi</taxon>
        <taxon>Fungi incertae sedis</taxon>
        <taxon>Mucoromycota</taxon>
        <taxon>Mucoromycotina</taxon>
        <taxon>Mucoromycetes</taxon>
        <taxon>Mucorales</taxon>
        <taxon>Mucorineae</taxon>
        <taxon>Rhizopodaceae</taxon>
        <taxon>Rhizopus</taxon>
    </lineage>
</organism>
<proteinExistence type="predicted"/>
<protein>
    <submittedName>
        <fullName evidence="1">Uncharacterized protein</fullName>
    </submittedName>
</protein>
<evidence type="ECO:0000313" key="2">
    <source>
        <dbReference type="Proteomes" id="UP000252139"/>
    </source>
</evidence>
<keyword evidence="2" id="KW-1185">Reference proteome</keyword>
<dbReference type="AlphaFoldDB" id="A0A367ILJ7"/>
<reference evidence="1 2" key="1">
    <citation type="journal article" date="2018" name="G3 (Bethesda)">
        <title>Phylogenetic and Phylogenomic Definition of Rhizopus Species.</title>
        <authorList>
            <person name="Gryganskyi A.P."/>
            <person name="Golan J."/>
            <person name="Dolatabadi S."/>
            <person name="Mondo S."/>
            <person name="Robb S."/>
            <person name="Idnurm A."/>
            <person name="Muszewska A."/>
            <person name="Steczkiewicz K."/>
            <person name="Masonjones S."/>
            <person name="Liao H.L."/>
            <person name="Gajdeczka M.T."/>
            <person name="Anike F."/>
            <person name="Vuek A."/>
            <person name="Anishchenko I.M."/>
            <person name="Voigt K."/>
            <person name="de Hoog G.S."/>
            <person name="Smith M.E."/>
            <person name="Heitman J."/>
            <person name="Vilgalys R."/>
            <person name="Stajich J.E."/>
        </authorList>
    </citation>
    <scope>NUCLEOTIDE SEQUENCE [LARGE SCALE GENOMIC DNA]</scope>
    <source>
        <strain evidence="1 2">CBS 357.93</strain>
    </source>
</reference>
<comment type="caution">
    <text evidence="1">The sequence shown here is derived from an EMBL/GenBank/DDBJ whole genome shotgun (WGS) entry which is preliminary data.</text>
</comment>
<evidence type="ECO:0000313" key="1">
    <source>
        <dbReference type="EMBL" id="RCH78550.1"/>
    </source>
</evidence>
<feature type="non-terminal residue" evidence="1">
    <location>
        <position position="1"/>
    </location>
</feature>
<accession>A0A367ILJ7</accession>
<dbReference type="Proteomes" id="UP000252139">
    <property type="component" value="Unassembled WGS sequence"/>
</dbReference>